<evidence type="ECO:0000256" key="2">
    <source>
        <dbReference type="ARBA" id="ARBA00022692"/>
    </source>
</evidence>
<feature type="compositionally biased region" description="Low complexity" evidence="5">
    <location>
        <begin position="323"/>
        <end position="333"/>
    </location>
</feature>
<dbReference type="PANTHER" id="PTHR12308">
    <property type="entry name" value="ANOCTAMIN"/>
    <property type="match status" value="1"/>
</dbReference>
<reference evidence="8 9" key="1">
    <citation type="submission" date="2019-07" db="EMBL/GenBank/DDBJ databases">
        <title>Genomes of Cafeteria roenbergensis.</title>
        <authorList>
            <person name="Fischer M.G."/>
            <person name="Hackl T."/>
            <person name="Roman M."/>
        </authorList>
    </citation>
    <scope>NUCLEOTIDE SEQUENCE [LARGE SCALE GENOMIC DNA]</scope>
    <source>
        <strain evidence="8 9">Cflag</strain>
    </source>
</reference>
<feature type="compositionally biased region" description="Basic and acidic residues" evidence="5">
    <location>
        <begin position="34"/>
        <end position="47"/>
    </location>
</feature>
<feature type="compositionally biased region" description="Acidic residues" evidence="5">
    <location>
        <begin position="48"/>
        <end position="59"/>
    </location>
</feature>
<evidence type="ECO:0000256" key="3">
    <source>
        <dbReference type="ARBA" id="ARBA00022989"/>
    </source>
</evidence>
<dbReference type="GO" id="GO:0005254">
    <property type="term" value="F:chloride channel activity"/>
    <property type="evidence" value="ECO:0007669"/>
    <property type="project" value="TreeGrafter"/>
</dbReference>
<gene>
    <name evidence="8" type="ORF">FNF31_00791</name>
</gene>
<feature type="compositionally biased region" description="Acidic residues" evidence="5">
    <location>
        <begin position="161"/>
        <end position="173"/>
    </location>
</feature>
<protein>
    <recommendedName>
        <fullName evidence="7">Anoctamin transmembrane domain-containing protein</fullName>
    </recommendedName>
</protein>
<feature type="region of interest" description="Disordered" evidence="5">
    <location>
        <begin position="317"/>
        <end position="378"/>
    </location>
</feature>
<accession>A0A5A8DR02</accession>
<feature type="compositionally biased region" description="Low complexity" evidence="5">
    <location>
        <begin position="586"/>
        <end position="596"/>
    </location>
</feature>
<sequence length="1415" mass="152855">MGDGSAVHRDEKGGVARWGRHAGDDARAPPGRGRGRDRDHDRAGELVRDDDDADDDDDDSNGRASVSGGRDDDDAGRGLGFRHGADSARQFVAPEGMSATERRWRRRFRKDGGRARVSIGTVSVRRGSTATGGPVRFGWAGPESGDVDGMRDGENSPILSDSDDDGGDFEDDDEHHLDGGMPERRRWREADSRREHERTPARQFVSAARRSDAFNEDDYDFAVVVRVALDAAQQRALEEAKRRADAIALASVTEVGGAAVPGLRRAYGSSGAIARIASPESVSANAGRVVRIAEDEEAVRSPPDAVRAIRFDGATTVDESFSESDSASQSDSDALSDSEDDFFGSSDSDFDVRDAGAHGTKYGPPKAGAEGGGVARHTGRRRLRSSLGLDVSGGARHKCQEVLEALRRAGLKAKRVRSLNRRKWLIKVRAPEWRLEEEAERLRLRMRRRDGGWSKFRRSIRHAFAVALPWDERPGASVDEAALTALIAARGSLFHSSDRQTLIHHILRSSVREGGAELGSHTPLGAFVVQMFPLHMMARLRALRNDWLSIWRPEAALAELDRIGPAPADDTVPGGASRRQQRAAWAAAFAASQRQTAGHKAQLSNGVTEHPVPEGAVEPFSGKPPSASKRAAGAAARSVGSEGIGQAAGADADAEAAADGIAGGAGGGGGGGSGTSRVRSASSSSASSAGRGAQCSCCCCVFTCASQDAGKQASPGPGRPGGQGTQGGGRPAAVSAADAEVARLLDDRDSCRRVQDCGGRACFWFPCAAACCLLRTTAKSARCCGRCCSRLLTQPLDRIAAYFGETVAFYFAWLEFYTQWLVFPALVGAALFVAQVWYGTVDVTWVPLFSLFMALWSTLFLEFWKRRNAELAHRWGVLNYEHEEVTRPQFRGTWRRDSVTGEVFRVYRTWRRLMKYLVTVPVVMACTGAVVVFMILLFTTRDAILVGIEAAACDRGDVAPDSPMCQRGASAGSLWQPAVDWGILSPTATGKPAAPTDGLNTTATNRILATAATAQAGSTVTAVLGADAGNAAVGWAIRTSASAIVGSASTGRAALAALGLASSPGGALPAGPRRALGANGTNSDEGESGGLLGIGSLSALGVESFEEWISRSGDMEWWLAMLLPPVAYGFLIPIFDFAFGRLAFRFTDWENHKTESLFRNHRIAKVFVFRFVNSFISLFYYAFSPSSSLLQLTVQLASFLLAGQLWNTFLEVVFPCAWRWYKVCRFRQRVQRAVDSGLTEGRRGRRLLRHARSEAWAESRLAEYDTFNDYAEMLIQFGYVTFFSWAFPLAPLCALVNNVFEMRTDAYKLLYNTQRPIAYKAGGIGVWLGVLQGMSLLAVLTNCAHLALASKQFSLYFPGLTDAQKMLVVFLLEHAVLGVKLFLGSVIPHTPERVQKRVARDNFFLARLQGRRSVT</sequence>
<feature type="transmembrane region" description="Helical" evidence="6">
    <location>
        <begin position="1367"/>
        <end position="1387"/>
    </location>
</feature>
<evidence type="ECO:0000256" key="4">
    <source>
        <dbReference type="ARBA" id="ARBA00023136"/>
    </source>
</evidence>
<feature type="region of interest" description="Disordered" evidence="5">
    <location>
        <begin position="665"/>
        <end position="692"/>
    </location>
</feature>
<evidence type="ECO:0000313" key="9">
    <source>
        <dbReference type="Proteomes" id="UP000325113"/>
    </source>
</evidence>
<dbReference type="Proteomes" id="UP000325113">
    <property type="component" value="Unassembled WGS sequence"/>
</dbReference>
<comment type="subcellular location">
    <subcellularLocation>
        <location evidence="1">Membrane</location>
        <topology evidence="1">Multi-pass membrane protein</topology>
    </subcellularLocation>
</comment>
<feature type="transmembrane region" description="Helical" evidence="6">
    <location>
        <begin position="1277"/>
        <end position="1300"/>
    </location>
</feature>
<dbReference type="GO" id="GO:0016020">
    <property type="term" value="C:membrane"/>
    <property type="evidence" value="ECO:0007669"/>
    <property type="project" value="UniProtKB-SubCell"/>
</dbReference>
<feature type="region of interest" description="Disordered" evidence="5">
    <location>
        <begin position="712"/>
        <end position="731"/>
    </location>
</feature>
<name>A0A5A8DR02_CAFRO</name>
<dbReference type="InterPro" id="IPR049452">
    <property type="entry name" value="Anoctamin_TM"/>
</dbReference>
<feature type="transmembrane region" description="Helical" evidence="6">
    <location>
        <begin position="796"/>
        <end position="813"/>
    </location>
</feature>
<proteinExistence type="predicted"/>
<feature type="transmembrane region" description="Helical" evidence="6">
    <location>
        <begin position="844"/>
        <end position="864"/>
    </location>
</feature>
<feature type="compositionally biased region" description="Low complexity" evidence="5">
    <location>
        <begin position="623"/>
        <end position="635"/>
    </location>
</feature>
<feature type="compositionally biased region" description="Basic and acidic residues" evidence="5">
    <location>
        <begin position="174"/>
        <end position="200"/>
    </location>
</feature>
<dbReference type="EMBL" id="VLTM01000004">
    <property type="protein sequence ID" value="KAA0167856.1"/>
    <property type="molecule type" value="Genomic_DNA"/>
</dbReference>
<comment type="caution">
    <text evidence="8">The sequence shown here is derived from an EMBL/GenBank/DDBJ whole genome shotgun (WGS) entry which is preliminary data.</text>
</comment>
<evidence type="ECO:0000256" key="5">
    <source>
        <dbReference type="SAM" id="MobiDB-lite"/>
    </source>
</evidence>
<feature type="transmembrane region" description="Helical" evidence="6">
    <location>
        <begin position="916"/>
        <end position="938"/>
    </location>
</feature>
<keyword evidence="3 6" id="KW-1133">Transmembrane helix</keyword>
<keyword evidence="2 6" id="KW-0812">Transmembrane</keyword>
<feature type="compositionally biased region" description="Basic and acidic residues" evidence="5">
    <location>
        <begin position="1"/>
        <end position="14"/>
    </location>
</feature>
<feature type="region of interest" description="Disordered" evidence="5">
    <location>
        <begin position="1"/>
        <end position="203"/>
    </location>
</feature>
<feature type="region of interest" description="Disordered" evidence="5">
    <location>
        <begin position="586"/>
        <end position="635"/>
    </location>
</feature>
<dbReference type="InterPro" id="IPR007632">
    <property type="entry name" value="Anoctamin"/>
</dbReference>
<feature type="transmembrane region" description="Helical" evidence="6">
    <location>
        <begin position="820"/>
        <end position="838"/>
    </location>
</feature>
<keyword evidence="4 6" id="KW-0472">Membrane</keyword>
<dbReference type="Pfam" id="PF04547">
    <property type="entry name" value="Anoctamin"/>
    <property type="match status" value="1"/>
</dbReference>
<feature type="compositionally biased region" description="Gly residues" evidence="5">
    <location>
        <begin position="719"/>
        <end position="730"/>
    </location>
</feature>
<feature type="compositionally biased region" description="Gly residues" evidence="5">
    <location>
        <begin position="665"/>
        <end position="674"/>
    </location>
</feature>
<evidence type="ECO:0000259" key="7">
    <source>
        <dbReference type="Pfam" id="PF04547"/>
    </source>
</evidence>
<feature type="compositionally biased region" description="Low complexity" evidence="5">
    <location>
        <begin position="675"/>
        <end position="692"/>
    </location>
</feature>
<dbReference type="PANTHER" id="PTHR12308:SF73">
    <property type="entry name" value="ANOCTAMIN"/>
    <property type="match status" value="1"/>
</dbReference>
<feature type="domain" description="Anoctamin transmembrane" evidence="7">
    <location>
        <begin position="799"/>
        <end position="1400"/>
    </location>
</feature>
<feature type="transmembrane region" description="Helical" evidence="6">
    <location>
        <begin position="1321"/>
        <end position="1347"/>
    </location>
</feature>
<evidence type="ECO:0000313" key="8">
    <source>
        <dbReference type="EMBL" id="KAA0167856.1"/>
    </source>
</evidence>
<feature type="transmembrane region" description="Helical" evidence="6">
    <location>
        <begin position="1117"/>
        <end position="1142"/>
    </location>
</feature>
<evidence type="ECO:0000256" key="1">
    <source>
        <dbReference type="ARBA" id="ARBA00004141"/>
    </source>
</evidence>
<feature type="transmembrane region" description="Helical" evidence="6">
    <location>
        <begin position="1163"/>
        <end position="1183"/>
    </location>
</feature>
<evidence type="ECO:0000256" key="6">
    <source>
        <dbReference type="SAM" id="Phobius"/>
    </source>
</evidence>
<organism evidence="8 9">
    <name type="scientific">Cafeteria roenbergensis</name>
    <name type="common">Marine flagellate</name>
    <dbReference type="NCBI Taxonomy" id="33653"/>
    <lineage>
        <taxon>Eukaryota</taxon>
        <taxon>Sar</taxon>
        <taxon>Stramenopiles</taxon>
        <taxon>Bigyra</taxon>
        <taxon>Opalozoa</taxon>
        <taxon>Bicosoecida</taxon>
        <taxon>Cafeteriaceae</taxon>
        <taxon>Cafeteria</taxon>
    </lineage>
</organism>